<accession>S8F0S9</accession>
<proteinExistence type="predicted"/>
<protein>
    <submittedName>
        <fullName evidence="2">Uncharacterized protein</fullName>
    </submittedName>
</protein>
<dbReference type="EMBL" id="KE504207">
    <property type="protein sequence ID" value="EPS95435.1"/>
    <property type="molecule type" value="Genomic_DNA"/>
</dbReference>
<feature type="compositionally biased region" description="Acidic residues" evidence="1">
    <location>
        <begin position="129"/>
        <end position="142"/>
    </location>
</feature>
<dbReference type="InParanoid" id="S8F0S9"/>
<feature type="compositionally biased region" description="Basic and acidic residues" evidence="1">
    <location>
        <begin position="60"/>
        <end position="74"/>
    </location>
</feature>
<dbReference type="STRING" id="743788.S8F0S9"/>
<dbReference type="eggNOG" id="ENOG502SXEW">
    <property type="taxonomic scope" value="Eukaryota"/>
</dbReference>
<evidence type="ECO:0000313" key="3">
    <source>
        <dbReference type="Proteomes" id="UP000015241"/>
    </source>
</evidence>
<dbReference type="OrthoDB" id="3021720at2759"/>
<gene>
    <name evidence="2" type="ORF">FOMPIDRAFT_126191</name>
</gene>
<feature type="compositionally biased region" description="Acidic residues" evidence="1">
    <location>
        <begin position="204"/>
        <end position="215"/>
    </location>
</feature>
<feature type="compositionally biased region" description="Low complexity" evidence="1">
    <location>
        <begin position="165"/>
        <end position="180"/>
    </location>
</feature>
<organism evidence="2 3">
    <name type="scientific">Fomitopsis schrenkii</name>
    <name type="common">Brown rot fungus</name>
    <dbReference type="NCBI Taxonomy" id="2126942"/>
    <lineage>
        <taxon>Eukaryota</taxon>
        <taxon>Fungi</taxon>
        <taxon>Dikarya</taxon>
        <taxon>Basidiomycota</taxon>
        <taxon>Agaricomycotina</taxon>
        <taxon>Agaricomycetes</taxon>
        <taxon>Polyporales</taxon>
        <taxon>Fomitopsis</taxon>
    </lineage>
</organism>
<evidence type="ECO:0000256" key="1">
    <source>
        <dbReference type="SAM" id="MobiDB-lite"/>
    </source>
</evidence>
<feature type="compositionally biased region" description="Low complexity" evidence="1">
    <location>
        <begin position="20"/>
        <end position="36"/>
    </location>
</feature>
<dbReference type="AlphaFoldDB" id="S8F0S9"/>
<name>S8F0S9_FOMSC</name>
<reference evidence="2 3" key="1">
    <citation type="journal article" date="2012" name="Science">
        <title>The Paleozoic origin of enzymatic lignin decomposition reconstructed from 31 fungal genomes.</title>
        <authorList>
            <person name="Floudas D."/>
            <person name="Binder M."/>
            <person name="Riley R."/>
            <person name="Barry K."/>
            <person name="Blanchette R.A."/>
            <person name="Henrissat B."/>
            <person name="Martinez A.T."/>
            <person name="Otillar R."/>
            <person name="Spatafora J.W."/>
            <person name="Yadav J.S."/>
            <person name="Aerts A."/>
            <person name="Benoit I."/>
            <person name="Boyd A."/>
            <person name="Carlson A."/>
            <person name="Copeland A."/>
            <person name="Coutinho P.M."/>
            <person name="de Vries R.P."/>
            <person name="Ferreira P."/>
            <person name="Findley K."/>
            <person name="Foster B."/>
            <person name="Gaskell J."/>
            <person name="Glotzer D."/>
            <person name="Gorecki P."/>
            <person name="Heitman J."/>
            <person name="Hesse C."/>
            <person name="Hori C."/>
            <person name="Igarashi K."/>
            <person name="Jurgens J.A."/>
            <person name="Kallen N."/>
            <person name="Kersten P."/>
            <person name="Kohler A."/>
            <person name="Kuees U."/>
            <person name="Kumar T.K.A."/>
            <person name="Kuo A."/>
            <person name="LaButti K."/>
            <person name="Larrondo L.F."/>
            <person name="Lindquist E."/>
            <person name="Ling A."/>
            <person name="Lombard V."/>
            <person name="Lucas S."/>
            <person name="Lundell T."/>
            <person name="Martin R."/>
            <person name="McLaughlin D.J."/>
            <person name="Morgenstern I."/>
            <person name="Morin E."/>
            <person name="Murat C."/>
            <person name="Nagy L.G."/>
            <person name="Nolan M."/>
            <person name="Ohm R.A."/>
            <person name="Patyshakuliyeva A."/>
            <person name="Rokas A."/>
            <person name="Ruiz-Duenas F.J."/>
            <person name="Sabat G."/>
            <person name="Salamov A."/>
            <person name="Samejima M."/>
            <person name="Schmutz J."/>
            <person name="Slot J.C."/>
            <person name="St John F."/>
            <person name="Stenlid J."/>
            <person name="Sun H."/>
            <person name="Sun S."/>
            <person name="Syed K."/>
            <person name="Tsang A."/>
            <person name="Wiebenga A."/>
            <person name="Young D."/>
            <person name="Pisabarro A."/>
            <person name="Eastwood D.C."/>
            <person name="Martin F."/>
            <person name="Cullen D."/>
            <person name="Grigoriev I.V."/>
            <person name="Hibbett D.S."/>
        </authorList>
    </citation>
    <scope>NUCLEOTIDE SEQUENCE</scope>
    <source>
        <strain evidence="3">FP-58527</strain>
    </source>
</reference>
<evidence type="ECO:0000313" key="2">
    <source>
        <dbReference type="EMBL" id="EPS95435.1"/>
    </source>
</evidence>
<feature type="compositionally biased region" description="Basic residues" evidence="1">
    <location>
        <begin position="98"/>
        <end position="107"/>
    </location>
</feature>
<sequence length="334" mass="37351">MYSPNSRAADISRLLDPAYASGSSSSSSSTRTRASGWTSPAYRATLLPETKHAHAQTRAYVDHRGDLHDPDYRDFPVLPTPTRRTRSHNQHRASGAAHHSRRSRSTSRPRYSSSYALTSPPEWERDWTELDDDSDDDAEASDADSQNTHLPLARASPRRAVTIHTTTQPYTSYTPYSDYYADSQPLPFATSPTGSRESPIQESPLEDSPFEEDELAVAQDTERHTKRKRRQSSAPSSLLRKRRIIDSKEEVMTEDRTVAADTNACAAPAEGDHERPAYNAPFTIANEQRDDVPGCSASLRQQWAAVSLRIRFGLYHAKRRLSLRSRQQPIAAAA</sequence>
<dbReference type="HOGENOM" id="CLU_064771_0_0_1"/>
<feature type="compositionally biased region" description="Polar residues" evidence="1">
    <location>
        <begin position="190"/>
        <end position="201"/>
    </location>
</feature>
<keyword evidence="3" id="KW-1185">Reference proteome</keyword>
<dbReference type="Proteomes" id="UP000015241">
    <property type="component" value="Unassembled WGS sequence"/>
</dbReference>
<feature type="region of interest" description="Disordered" evidence="1">
    <location>
        <begin position="18"/>
        <end position="243"/>
    </location>
</feature>